<organism evidence="2 3">
    <name type="scientific">Thanatephorus cucumeris (strain AG1-IA)</name>
    <name type="common">Rice sheath blight fungus</name>
    <name type="synonym">Rhizoctonia solani</name>
    <dbReference type="NCBI Taxonomy" id="983506"/>
    <lineage>
        <taxon>Eukaryota</taxon>
        <taxon>Fungi</taxon>
        <taxon>Dikarya</taxon>
        <taxon>Basidiomycota</taxon>
        <taxon>Agaricomycotina</taxon>
        <taxon>Agaricomycetes</taxon>
        <taxon>Cantharellales</taxon>
        <taxon>Ceratobasidiaceae</taxon>
        <taxon>Rhizoctonia</taxon>
        <taxon>Rhizoctonia solani AG-1</taxon>
    </lineage>
</organism>
<evidence type="ECO:0000313" key="2">
    <source>
        <dbReference type="EMBL" id="ELU44217.1"/>
    </source>
</evidence>
<feature type="region of interest" description="Disordered" evidence="1">
    <location>
        <begin position="62"/>
        <end position="122"/>
    </location>
</feature>
<dbReference type="AlphaFoldDB" id="L8X533"/>
<proteinExistence type="predicted"/>
<accession>L8X533</accession>
<evidence type="ECO:0000313" key="3">
    <source>
        <dbReference type="Proteomes" id="UP000011668"/>
    </source>
</evidence>
<comment type="caution">
    <text evidence="2">The sequence shown here is derived from an EMBL/GenBank/DDBJ whole genome shotgun (WGS) entry which is preliminary data.</text>
</comment>
<keyword evidence="3" id="KW-1185">Reference proteome</keyword>
<dbReference type="HOGENOM" id="CLU_2028293_0_0_1"/>
<feature type="compositionally biased region" description="Polar residues" evidence="1">
    <location>
        <begin position="96"/>
        <end position="122"/>
    </location>
</feature>
<dbReference type="STRING" id="983506.L8X533"/>
<protein>
    <submittedName>
        <fullName evidence="2">Uncharacterized protein</fullName>
    </submittedName>
</protein>
<dbReference type="Proteomes" id="UP000011668">
    <property type="component" value="Unassembled WGS sequence"/>
</dbReference>
<dbReference type="EMBL" id="AFRT01000382">
    <property type="protein sequence ID" value="ELU44217.1"/>
    <property type="molecule type" value="Genomic_DNA"/>
</dbReference>
<sequence>MGSEPSSPAKYHYERRMAQPNAAPVSVQPAAPIHAAMTNRAVYPSHTPEHYPTHPYAAAAVSRPAPVHDVEASQPYQYRPERDHQAKTVDSPEARASTSAIDDCPSASSAAIRQRSGITAAT</sequence>
<feature type="compositionally biased region" description="Basic and acidic residues" evidence="1">
    <location>
        <begin position="79"/>
        <end position="93"/>
    </location>
</feature>
<gene>
    <name evidence="2" type="ORF">AG1IA_01755</name>
</gene>
<evidence type="ECO:0000256" key="1">
    <source>
        <dbReference type="SAM" id="MobiDB-lite"/>
    </source>
</evidence>
<dbReference type="OrthoDB" id="3269357at2759"/>
<reference evidence="2 3" key="1">
    <citation type="journal article" date="2013" name="Nat. Commun.">
        <title>The evolution and pathogenic mechanisms of the rice sheath blight pathogen.</title>
        <authorList>
            <person name="Zheng A."/>
            <person name="Lin R."/>
            <person name="Xu L."/>
            <person name="Qin P."/>
            <person name="Tang C."/>
            <person name="Ai P."/>
            <person name="Zhang D."/>
            <person name="Liu Y."/>
            <person name="Sun Z."/>
            <person name="Feng H."/>
            <person name="Wang Y."/>
            <person name="Chen Y."/>
            <person name="Liang X."/>
            <person name="Fu R."/>
            <person name="Li Q."/>
            <person name="Zhang J."/>
            <person name="Yu X."/>
            <person name="Xie Z."/>
            <person name="Ding L."/>
            <person name="Guan P."/>
            <person name="Tang J."/>
            <person name="Liang Y."/>
            <person name="Wang S."/>
            <person name="Deng Q."/>
            <person name="Li S."/>
            <person name="Zhu J."/>
            <person name="Wang L."/>
            <person name="Liu H."/>
            <person name="Li P."/>
        </authorList>
    </citation>
    <scope>NUCLEOTIDE SEQUENCE [LARGE SCALE GENOMIC DNA]</scope>
    <source>
        <strain evidence="3">AG-1 IA</strain>
    </source>
</reference>
<name>L8X533_THACA</name>